<dbReference type="Gene3D" id="1.20.58.220">
    <property type="entry name" value="Phosphate transport system protein phou homolog 2, domain 2"/>
    <property type="match status" value="1"/>
</dbReference>
<dbReference type="AlphaFoldDB" id="A0A4Y4CSK6"/>
<dbReference type="SUPFAM" id="SSF109755">
    <property type="entry name" value="PhoU-like"/>
    <property type="match status" value="1"/>
</dbReference>
<gene>
    <name evidence="2" type="ORF">ZRA01_08620</name>
</gene>
<dbReference type="InterPro" id="IPR018445">
    <property type="entry name" value="Put_Phosphate_transp_reg"/>
</dbReference>
<comment type="similarity">
    <text evidence="1">Belongs to the UPF0111 family.</text>
</comment>
<evidence type="ECO:0008006" key="4">
    <source>
        <dbReference type="Google" id="ProtNLM"/>
    </source>
</evidence>
<dbReference type="PANTHER" id="PTHR37298">
    <property type="entry name" value="UPF0111 PROTEIN YKAA"/>
    <property type="match status" value="1"/>
</dbReference>
<keyword evidence="3" id="KW-1185">Reference proteome</keyword>
<sequence length="221" mass="24929">MSRYIHHRVTLDAMFGRLLPQEGRFFELFNDHAEQIVLGAHQLVALMDDLAGAEQHISAIETIEQTADKITHETVAQAHKSFITPLDRDEIHSLINAMDDILDTIQDVAECTTLYHIQRITPEAVQLTNVSLSCCNRVKIVVGLLSNMDNASAILQTCQEIDQLETDADRIMRGAMSRLFRDERDALQVMKLKAIYEQLESITDRCEDVAKIVEGIVLENA</sequence>
<dbReference type="PANTHER" id="PTHR37298:SF1">
    <property type="entry name" value="UPF0111 PROTEIN YKAA"/>
    <property type="match status" value="1"/>
</dbReference>
<protein>
    <recommendedName>
        <fullName evidence="4">Phosphate transport regulator</fullName>
    </recommendedName>
</protein>
<dbReference type="Pfam" id="PF01865">
    <property type="entry name" value="PhoU_div"/>
    <property type="match status" value="1"/>
</dbReference>
<proteinExistence type="inferred from homology"/>
<evidence type="ECO:0000256" key="1">
    <source>
        <dbReference type="ARBA" id="ARBA00008591"/>
    </source>
</evidence>
<name>A0A4Y4CSK6_ZOORA</name>
<dbReference type="InterPro" id="IPR038078">
    <property type="entry name" value="PhoU-like_sf"/>
</dbReference>
<evidence type="ECO:0000313" key="2">
    <source>
        <dbReference type="EMBL" id="GEC94789.1"/>
    </source>
</evidence>
<dbReference type="InterPro" id="IPR052912">
    <property type="entry name" value="UPF0111_domain"/>
</dbReference>
<organism evidence="2 3">
    <name type="scientific">Zoogloea ramigera</name>
    <dbReference type="NCBI Taxonomy" id="350"/>
    <lineage>
        <taxon>Bacteria</taxon>
        <taxon>Pseudomonadati</taxon>
        <taxon>Pseudomonadota</taxon>
        <taxon>Betaproteobacteria</taxon>
        <taxon>Rhodocyclales</taxon>
        <taxon>Zoogloeaceae</taxon>
        <taxon>Zoogloea</taxon>
    </lineage>
</organism>
<evidence type="ECO:0000313" key="3">
    <source>
        <dbReference type="Proteomes" id="UP000318422"/>
    </source>
</evidence>
<dbReference type="EMBL" id="BJNV01000010">
    <property type="protein sequence ID" value="GEC94789.1"/>
    <property type="molecule type" value="Genomic_DNA"/>
</dbReference>
<reference evidence="2 3" key="1">
    <citation type="submission" date="2019-06" db="EMBL/GenBank/DDBJ databases">
        <title>Whole genome shotgun sequence of Zoogloea ramigera NBRC 15342.</title>
        <authorList>
            <person name="Hosoyama A."/>
            <person name="Uohara A."/>
            <person name="Ohji S."/>
            <person name="Ichikawa N."/>
        </authorList>
    </citation>
    <scope>NUCLEOTIDE SEQUENCE [LARGE SCALE GENOMIC DNA]</scope>
    <source>
        <strain evidence="2 3">NBRC 15342</strain>
    </source>
</reference>
<accession>A0A4Y4CSK6</accession>
<dbReference type="Proteomes" id="UP000318422">
    <property type="component" value="Unassembled WGS sequence"/>
</dbReference>
<comment type="caution">
    <text evidence="2">The sequence shown here is derived from an EMBL/GenBank/DDBJ whole genome shotgun (WGS) entry which is preliminary data.</text>
</comment>